<evidence type="ECO:0000256" key="2">
    <source>
        <dbReference type="ARBA" id="ARBA00023125"/>
    </source>
</evidence>
<dbReference type="CDD" id="cd00090">
    <property type="entry name" value="HTH_ARSR"/>
    <property type="match status" value="1"/>
</dbReference>
<dbReference type="Proteomes" id="UP000036406">
    <property type="component" value="Chromosome"/>
</dbReference>
<dbReference type="PROSITE" id="PS50956">
    <property type="entry name" value="HTH_ASNC_2"/>
    <property type="match status" value="1"/>
</dbReference>
<dbReference type="GO" id="GO:0006355">
    <property type="term" value="P:regulation of DNA-templated transcription"/>
    <property type="evidence" value="ECO:0007669"/>
    <property type="project" value="UniProtKB-ARBA"/>
</dbReference>
<dbReference type="InterPro" id="IPR000485">
    <property type="entry name" value="AsnC-type_HTH_dom"/>
</dbReference>
<dbReference type="InterPro" id="IPR011991">
    <property type="entry name" value="ArsR-like_HTH"/>
</dbReference>
<reference evidence="5 6" key="1">
    <citation type="submission" date="2015-05" db="EMBL/GenBank/DDBJ databases">
        <title>Complete genome of Marinobacter psychrophilus strain 20041T isolated from sea-ice of the Canadian Basin.</title>
        <authorList>
            <person name="Song L."/>
            <person name="Ren L."/>
            <person name="Yu Y."/>
            <person name="Wang X."/>
        </authorList>
    </citation>
    <scope>NUCLEOTIDE SEQUENCE [LARGE SCALE GENOMIC DNA]</scope>
    <source>
        <strain evidence="5 6">20041</strain>
    </source>
</reference>
<dbReference type="EMBL" id="CP011494">
    <property type="protein sequence ID" value="AKO52866.1"/>
    <property type="molecule type" value="Genomic_DNA"/>
</dbReference>
<dbReference type="InterPro" id="IPR011008">
    <property type="entry name" value="Dimeric_a/b-barrel"/>
</dbReference>
<dbReference type="SUPFAM" id="SSF46785">
    <property type="entry name" value="Winged helix' DNA-binding domain"/>
    <property type="match status" value="1"/>
</dbReference>
<dbReference type="KEGG" id="mpq:ABA45_11020"/>
<accession>A0A0H4I1K6</accession>
<protein>
    <submittedName>
        <fullName evidence="5">AsnC family transcriptional regulator</fullName>
    </submittedName>
</protein>
<dbReference type="SUPFAM" id="SSF54909">
    <property type="entry name" value="Dimeric alpha+beta barrel"/>
    <property type="match status" value="1"/>
</dbReference>
<keyword evidence="2" id="KW-0238">DNA-binding</keyword>
<dbReference type="PANTHER" id="PTHR30154">
    <property type="entry name" value="LEUCINE-RESPONSIVE REGULATORY PROTEIN"/>
    <property type="match status" value="1"/>
</dbReference>
<proteinExistence type="predicted"/>
<dbReference type="GO" id="GO:0005829">
    <property type="term" value="C:cytosol"/>
    <property type="evidence" value="ECO:0007669"/>
    <property type="project" value="TreeGrafter"/>
</dbReference>
<dbReference type="PATRIC" id="fig|330734.3.peg.2313"/>
<keyword evidence="1" id="KW-0805">Transcription regulation</keyword>
<evidence type="ECO:0000259" key="4">
    <source>
        <dbReference type="PROSITE" id="PS50956"/>
    </source>
</evidence>
<dbReference type="Gene3D" id="1.10.10.10">
    <property type="entry name" value="Winged helix-like DNA-binding domain superfamily/Winged helix DNA-binding domain"/>
    <property type="match status" value="1"/>
</dbReference>
<evidence type="ECO:0000313" key="6">
    <source>
        <dbReference type="Proteomes" id="UP000036406"/>
    </source>
</evidence>
<dbReference type="GO" id="GO:0043565">
    <property type="term" value="F:sequence-specific DNA binding"/>
    <property type="evidence" value="ECO:0007669"/>
    <property type="project" value="InterPro"/>
</dbReference>
<dbReference type="PRINTS" id="PR00033">
    <property type="entry name" value="HTHASNC"/>
</dbReference>
<evidence type="ECO:0000256" key="1">
    <source>
        <dbReference type="ARBA" id="ARBA00023015"/>
    </source>
</evidence>
<dbReference type="PANTHER" id="PTHR30154:SF34">
    <property type="entry name" value="TRANSCRIPTIONAL REGULATOR AZLB"/>
    <property type="match status" value="1"/>
</dbReference>
<evidence type="ECO:0000256" key="3">
    <source>
        <dbReference type="ARBA" id="ARBA00023163"/>
    </source>
</evidence>
<evidence type="ECO:0000313" key="5">
    <source>
        <dbReference type="EMBL" id="AKO52866.1"/>
    </source>
</evidence>
<dbReference type="SMART" id="SM00344">
    <property type="entry name" value="HTH_ASNC"/>
    <property type="match status" value="1"/>
</dbReference>
<name>A0A0H4I1K6_9GAMM</name>
<dbReference type="InterPro" id="IPR019885">
    <property type="entry name" value="Tscrpt_reg_HTH_AsnC-type_CS"/>
</dbReference>
<dbReference type="RefSeq" id="WP_048386101.1">
    <property type="nucleotide sequence ID" value="NZ_CP011494.1"/>
</dbReference>
<dbReference type="AlphaFoldDB" id="A0A0H4I1K6"/>
<keyword evidence="6" id="KW-1185">Reference proteome</keyword>
<gene>
    <name evidence="5" type="ORF">ABA45_11020</name>
</gene>
<dbReference type="PROSITE" id="PS00519">
    <property type="entry name" value="HTH_ASNC_1"/>
    <property type="match status" value="1"/>
</dbReference>
<dbReference type="GO" id="GO:0043200">
    <property type="term" value="P:response to amino acid"/>
    <property type="evidence" value="ECO:0007669"/>
    <property type="project" value="TreeGrafter"/>
</dbReference>
<organism evidence="5 6">
    <name type="scientific">Marinobacter psychrophilus</name>
    <dbReference type="NCBI Taxonomy" id="330734"/>
    <lineage>
        <taxon>Bacteria</taxon>
        <taxon>Pseudomonadati</taxon>
        <taxon>Pseudomonadota</taxon>
        <taxon>Gammaproteobacteria</taxon>
        <taxon>Pseudomonadales</taxon>
        <taxon>Marinobacteraceae</taxon>
        <taxon>Marinobacter</taxon>
    </lineage>
</organism>
<keyword evidence="3" id="KW-0804">Transcription</keyword>
<sequence>MLKKFETLIALDKTDRKILDHLQKDGSLTNQQLADKVGLSPSPCLRRVRALEQNGVIVRTATILNHKKLGLALTAIILIGMDRHTPERFAAFEEAVSAYPEVLECYLITGHDADYMLKVVVPDMDHYHHFLLNQITRIAGVSGVHSSFVLRRVLDNTALPLGYLS</sequence>
<dbReference type="Pfam" id="PF13412">
    <property type="entry name" value="HTH_24"/>
    <property type="match status" value="1"/>
</dbReference>
<dbReference type="InterPro" id="IPR036388">
    <property type="entry name" value="WH-like_DNA-bd_sf"/>
</dbReference>
<dbReference type="InterPro" id="IPR036390">
    <property type="entry name" value="WH_DNA-bd_sf"/>
</dbReference>
<dbReference type="Pfam" id="PF01037">
    <property type="entry name" value="AsnC_trans_reg"/>
    <property type="match status" value="1"/>
</dbReference>
<dbReference type="STRING" id="330734.ABA45_11020"/>
<feature type="domain" description="HTH asnC-type" evidence="4">
    <location>
        <begin position="11"/>
        <end position="72"/>
    </location>
</feature>
<dbReference type="InterPro" id="IPR019887">
    <property type="entry name" value="Tscrpt_reg_AsnC/Lrp_C"/>
</dbReference>
<dbReference type="Gene3D" id="3.30.70.920">
    <property type="match status" value="1"/>
</dbReference>
<dbReference type="InterPro" id="IPR019888">
    <property type="entry name" value="Tscrpt_reg_AsnC-like"/>
</dbReference>